<sequence>MSDDIAAKFTEAEIVPDVLSTAPTKKLTINYPGKPEIEAGSTMHVLDVRHAPKVTYPGTEGSYYTLIMIDPDNLSRTNPSQREWLNWIVINIPADAIAEGMMSRHLVGYMGPSPQPRTGLHRVVFLLFEHVKRKLNQPAIKARSKFSVKAFMEKHELGSKPVASL</sequence>
<dbReference type="Pfam" id="PF01161">
    <property type="entry name" value="PBP"/>
    <property type="match status" value="1"/>
</dbReference>
<dbReference type="InterPro" id="IPR035810">
    <property type="entry name" value="PEBP_euk"/>
</dbReference>
<dbReference type="InterPro" id="IPR036610">
    <property type="entry name" value="PEBP-like_sf"/>
</dbReference>
<keyword evidence="2" id="KW-1185">Reference proteome</keyword>
<dbReference type="SUPFAM" id="SSF49777">
    <property type="entry name" value="PEBP-like"/>
    <property type="match status" value="1"/>
</dbReference>
<proteinExistence type="predicted"/>
<dbReference type="PANTHER" id="PTHR11362">
    <property type="entry name" value="PHOSPHATIDYLETHANOLAMINE-BINDING PROTEIN"/>
    <property type="match status" value="1"/>
</dbReference>
<evidence type="ECO:0000313" key="1">
    <source>
        <dbReference type="EMBL" id="VDO98918.1"/>
    </source>
</evidence>
<reference evidence="3" key="1">
    <citation type="submission" date="2016-06" db="UniProtKB">
        <authorList>
            <consortium name="WormBaseParasite"/>
        </authorList>
    </citation>
    <scope>IDENTIFICATION</scope>
</reference>
<dbReference type="OrthoDB" id="2506647at2759"/>
<evidence type="ECO:0000313" key="2">
    <source>
        <dbReference type="Proteomes" id="UP000270296"/>
    </source>
</evidence>
<dbReference type="Proteomes" id="UP000270296">
    <property type="component" value="Unassembled WGS sequence"/>
</dbReference>
<dbReference type="AlphaFoldDB" id="A0A183IGP5"/>
<accession>A0A183IGP5</accession>
<name>A0A183IGP5_9BILA</name>
<protein>
    <submittedName>
        <fullName evidence="3">Phosphatidylethanolamine-binding protein</fullName>
    </submittedName>
</protein>
<dbReference type="Gene3D" id="3.90.280.10">
    <property type="entry name" value="PEBP-like"/>
    <property type="match status" value="1"/>
</dbReference>
<gene>
    <name evidence="1" type="ORF">SBAD_LOCUS2790</name>
</gene>
<dbReference type="CDD" id="cd00866">
    <property type="entry name" value="PEBP_euk"/>
    <property type="match status" value="1"/>
</dbReference>
<dbReference type="InterPro" id="IPR008914">
    <property type="entry name" value="PEBP"/>
</dbReference>
<reference evidence="1 2" key="2">
    <citation type="submission" date="2018-11" db="EMBL/GenBank/DDBJ databases">
        <authorList>
            <consortium name="Pathogen Informatics"/>
        </authorList>
    </citation>
    <scope>NUCLEOTIDE SEQUENCE [LARGE SCALE GENOMIC DNA]</scope>
</reference>
<dbReference type="PANTHER" id="PTHR11362:SF44">
    <property type="entry name" value="PHOSPHATIDYLETHANOLAMINE-BINDING PROTEIN"/>
    <property type="match status" value="1"/>
</dbReference>
<dbReference type="WBParaSite" id="SBAD_0000292201-mRNA-1">
    <property type="protein sequence ID" value="SBAD_0000292201-mRNA-1"/>
    <property type="gene ID" value="SBAD_0000292201"/>
</dbReference>
<dbReference type="EMBL" id="UZAM01007405">
    <property type="protein sequence ID" value="VDO98918.1"/>
    <property type="molecule type" value="Genomic_DNA"/>
</dbReference>
<evidence type="ECO:0000313" key="3">
    <source>
        <dbReference type="WBParaSite" id="SBAD_0000292201-mRNA-1"/>
    </source>
</evidence>
<organism evidence="3">
    <name type="scientific">Soboliphyme baturini</name>
    <dbReference type="NCBI Taxonomy" id="241478"/>
    <lineage>
        <taxon>Eukaryota</taxon>
        <taxon>Metazoa</taxon>
        <taxon>Ecdysozoa</taxon>
        <taxon>Nematoda</taxon>
        <taxon>Enoplea</taxon>
        <taxon>Dorylaimia</taxon>
        <taxon>Dioctophymatida</taxon>
        <taxon>Dioctophymatoidea</taxon>
        <taxon>Soboliphymatidae</taxon>
        <taxon>Soboliphyme</taxon>
    </lineage>
</organism>